<evidence type="ECO:0000256" key="5">
    <source>
        <dbReference type="ARBA" id="ARBA00023163"/>
    </source>
</evidence>
<keyword evidence="4" id="KW-0805">Transcription regulation</keyword>
<evidence type="ECO:0000256" key="3">
    <source>
        <dbReference type="ARBA" id="ARBA00017363"/>
    </source>
</evidence>
<evidence type="ECO:0000256" key="4">
    <source>
        <dbReference type="ARBA" id="ARBA00023015"/>
    </source>
</evidence>
<dbReference type="EMBL" id="CASHTH010002205">
    <property type="protein sequence ID" value="CAI8026202.1"/>
    <property type="molecule type" value="Genomic_DNA"/>
</dbReference>
<dbReference type="InterPro" id="IPR057345">
    <property type="entry name" value="Ig-like_TAF2"/>
</dbReference>
<evidence type="ECO:0000313" key="12">
    <source>
        <dbReference type="Proteomes" id="UP001174909"/>
    </source>
</evidence>
<protein>
    <recommendedName>
        <fullName evidence="3">Transcription initiation factor TFIID subunit 2</fullName>
    </recommendedName>
    <alternativeName>
        <fullName evidence="7">Transcription initiation factor TFIID 150 kDa subunit</fullName>
    </alternativeName>
</protein>
<dbReference type="SUPFAM" id="SSF55486">
    <property type="entry name" value="Metalloproteases ('zincins'), catalytic domain"/>
    <property type="match status" value="1"/>
</dbReference>
<dbReference type="InterPro" id="IPR027268">
    <property type="entry name" value="Peptidase_M4/M1_CTD_sf"/>
</dbReference>
<gene>
    <name evidence="11" type="ORF">GBAR_LOCUS15085</name>
</gene>
<comment type="similarity">
    <text evidence="2">Belongs to the TAF2 family.</text>
</comment>
<dbReference type="GO" id="GO:0006367">
    <property type="term" value="P:transcription initiation at RNA polymerase II promoter"/>
    <property type="evidence" value="ECO:0007669"/>
    <property type="project" value="TreeGrafter"/>
</dbReference>
<evidence type="ECO:0000313" key="11">
    <source>
        <dbReference type="EMBL" id="CAI8026202.1"/>
    </source>
</evidence>
<reference evidence="11" key="1">
    <citation type="submission" date="2023-03" db="EMBL/GenBank/DDBJ databases">
        <authorList>
            <person name="Steffen K."/>
            <person name="Cardenas P."/>
        </authorList>
    </citation>
    <scope>NUCLEOTIDE SEQUENCE</scope>
</reference>
<feature type="region of interest" description="Disordered" evidence="8">
    <location>
        <begin position="1077"/>
        <end position="1110"/>
    </location>
</feature>
<feature type="region of interest" description="Disordered" evidence="8">
    <location>
        <begin position="1124"/>
        <end position="1183"/>
    </location>
</feature>
<dbReference type="Pfam" id="PF25316">
    <property type="entry name" value="TAF2_3rd"/>
    <property type="match status" value="1"/>
</dbReference>
<evidence type="ECO:0000256" key="7">
    <source>
        <dbReference type="ARBA" id="ARBA00033345"/>
    </source>
</evidence>
<dbReference type="InterPro" id="IPR016024">
    <property type="entry name" value="ARM-type_fold"/>
</dbReference>
<accession>A0AA35WTR9</accession>
<dbReference type="GO" id="GO:0003682">
    <property type="term" value="F:chromatin binding"/>
    <property type="evidence" value="ECO:0007669"/>
    <property type="project" value="TreeGrafter"/>
</dbReference>
<dbReference type="Gene3D" id="1.10.390.10">
    <property type="entry name" value="Neutral Protease Domain 2"/>
    <property type="match status" value="1"/>
</dbReference>
<dbReference type="Proteomes" id="UP001174909">
    <property type="component" value="Unassembled WGS sequence"/>
</dbReference>
<feature type="domain" description="Transcription initiation factor TFIID subunit 2 TPR repeats" evidence="10">
    <location>
        <begin position="645"/>
        <end position="1007"/>
    </location>
</feature>
<proteinExistence type="inferred from homology"/>
<dbReference type="Gene3D" id="2.60.40.1730">
    <property type="entry name" value="tricorn interacting facor f3 domain"/>
    <property type="match status" value="1"/>
</dbReference>
<dbReference type="GO" id="GO:0005669">
    <property type="term" value="C:transcription factor TFIID complex"/>
    <property type="evidence" value="ECO:0007669"/>
    <property type="project" value="InterPro"/>
</dbReference>
<dbReference type="PANTHER" id="PTHR15137">
    <property type="entry name" value="TRANSCRIPTION INITIATION FACTOR TFIID"/>
    <property type="match status" value="1"/>
</dbReference>
<feature type="domain" description="Transcription initiation factor TFIID subunit 2 Ig-like" evidence="9">
    <location>
        <begin position="526"/>
        <end position="644"/>
    </location>
</feature>
<organism evidence="11 12">
    <name type="scientific">Geodia barretti</name>
    <name type="common">Barrett's horny sponge</name>
    <dbReference type="NCBI Taxonomy" id="519541"/>
    <lineage>
        <taxon>Eukaryota</taxon>
        <taxon>Metazoa</taxon>
        <taxon>Porifera</taxon>
        <taxon>Demospongiae</taxon>
        <taxon>Heteroscleromorpha</taxon>
        <taxon>Tetractinellida</taxon>
        <taxon>Astrophorina</taxon>
        <taxon>Geodiidae</taxon>
        <taxon>Geodia</taxon>
    </lineage>
</organism>
<evidence type="ECO:0000256" key="8">
    <source>
        <dbReference type="SAM" id="MobiDB-lite"/>
    </source>
</evidence>
<feature type="compositionally biased region" description="Basic residues" evidence="8">
    <location>
        <begin position="1158"/>
        <end position="1183"/>
    </location>
</feature>
<dbReference type="Pfam" id="PF25577">
    <property type="entry name" value="TPR_TAF2_C"/>
    <property type="match status" value="1"/>
</dbReference>
<sequence>MSSKQNKKSSQWTSGSNRNFKLVHQSLTISEINFKKQTIIGSTELTVLPFTNTGKLWRLPLNCKQCRILRVTVNGSHKANNSYVDPTLSICPPETKKRNLEYYDTCHYDAIQSCDSDCSSGAGELVIKIPKAAYDSLGAFVLFENKPLKVMVEFSLEQPKGGVQFVIPPGSASDSPHLHAFSYGLENASRLWFPCVDSYTEPCHWTLYFTVPAHMMAISCGDLTEQLLSADGKKKTFHYTLNVPTAAPCIAFVIGSFEVYPDPVMQEVTHFCLPGLLPILKNTVQFVHEVFGFFEELLSTRFPHSSYKLVFVDQTYQDTSSYSTLTICNTNLLHSNRVIDQVTVTRRLLTRAIAQQYFGCYLLPQLWNDWWLPCGIAGFITGLFCRKISGSTEYQHWVMEEVQRVCQYESEHTLPPLCGTLQVTSASSSSSGPRASIHPHLVSGRELAVLMSKAHLILRSIQLKIGHDLLMQVFHKQLTLASSASQSSDFAHWHNLIISTAGLMKSIQTVSGKDLSHFMEQWVCRNGVPRFHVSFSYMRKKNYVELRLKQDLPRGYSKFVGPMTVVVQEFDGHFSHTIQVEDISTTHELPCHSKIRKSKKRKVPLSHGEEVDIDVSSLDMEVPVLWLRVDPEFQWLRQLSMEQPDTLWHSMLKYERDAVAQVEAIEALEEFPSSTSRDLLRESILNTQFYYKVRVQAAHSLAKLITDTASSGGSPGFLVSVFQKLYGSQAHLTIVRYNDFSDIAAYFVQKAIVQSVAGVRNMHNQCPKEVLSFLWDLFKYSDNQINKYSDGYYFSTLVDSLALTVTPKVAVVPTPLGLDVAKIPVAIMTSESQAILQEIVQGLNIEKVIPSYKHSITASCLAGLRVLQKNGHLPTDSSLFREYASKDNFVEVRLAALKALVDIVQAEHSEGDMNFLLDIVENDIPAVRLWVLQMLASNPPFTRKTESKLNTLTLVERMWSLICVKFSHDSRSRNAAVDVYSALYGRLTPTCLPQGLGIVIDLKEKVARSSLASPALVCTRPTLSSPPLHSRCTVLCVCSQSPKTLISATDDTRPKTISPTPPVSGLLQKELLNSTPSPVIPQIKMEPMDTSPGAAITSGGSTSTGSASVKSLSLKIPTSHLKRPLLPYTHEGGEFPTPSPELGPSGAPSEGSLSPYPSKHKKRKSEHKHKKKNKHKQKHKHRS</sequence>
<keyword evidence="5" id="KW-0804">Transcription</keyword>
<evidence type="ECO:0000256" key="6">
    <source>
        <dbReference type="ARBA" id="ARBA00023242"/>
    </source>
</evidence>
<dbReference type="SUPFAM" id="SSF48371">
    <property type="entry name" value="ARM repeat"/>
    <property type="match status" value="1"/>
</dbReference>
<dbReference type="PANTHER" id="PTHR15137:SF9">
    <property type="entry name" value="TRANSCRIPTION INITIATION FACTOR TFIID SUBUNIT 2"/>
    <property type="match status" value="1"/>
</dbReference>
<keyword evidence="12" id="KW-1185">Reference proteome</keyword>
<comment type="caution">
    <text evidence="11">The sequence shown here is derived from an EMBL/GenBank/DDBJ whole genome shotgun (WGS) entry which is preliminary data.</text>
</comment>
<dbReference type="InterPro" id="IPR037813">
    <property type="entry name" value="TAF2"/>
</dbReference>
<dbReference type="SUPFAM" id="SSF63737">
    <property type="entry name" value="Leukotriene A4 hydrolase N-terminal domain"/>
    <property type="match status" value="1"/>
</dbReference>
<evidence type="ECO:0000256" key="2">
    <source>
        <dbReference type="ARBA" id="ARBA00010937"/>
    </source>
</evidence>
<dbReference type="InterPro" id="IPR057991">
    <property type="entry name" value="TPR_TAF2_C"/>
</dbReference>
<keyword evidence="6" id="KW-0539">Nucleus</keyword>
<dbReference type="CDD" id="cd09839">
    <property type="entry name" value="M1_like_TAF2"/>
    <property type="match status" value="1"/>
</dbReference>
<evidence type="ECO:0000259" key="10">
    <source>
        <dbReference type="Pfam" id="PF25577"/>
    </source>
</evidence>
<comment type="subcellular location">
    <subcellularLocation>
        <location evidence="1">Nucleus</location>
    </subcellularLocation>
</comment>
<dbReference type="GO" id="GO:0016251">
    <property type="term" value="F:RNA polymerase II general transcription initiation factor activity"/>
    <property type="evidence" value="ECO:0007669"/>
    <property type="project" value="TreeGrafter"/>
</dbReference>
<dbReference type="InterPro" id="IPR042097">
    <property type="entry name" value="Aminopeptidase_N-like_N_sf"/>
</dbReference>
<evidence type="ECO:0000256" key="1">
    <source>
        <dbReference type="ARBA" id="ARBA00004123"/>
    </source>
</evidence>
<evidence type="ECO:0000259" key="9">
    <source>
        <dbReference type="Pfam" id="PF25316"/>
    </source>
</evidence>
<dbReference type="GO" id="GO:0000976">
    <property type="term" value="F:transcription cis-regulatory region binding"/>
    <property type="evidence" value="ECO:0007669"/>
    <property type="project" value="TreeGrafter"/>
</dbReference>
<feature type="compositionally biased region" description="Low complexity" evidence="8">
    <location>
        <begin position="1090"/>
        <end position="1108"/>
    </location>
</feature>
<name>A0AA35WTR9_GEOBA</name>
<dbReference type="AlphaFoldDB" id="A0AA35WTR9"/>